<feature type="compositionally biased region" description="Polar residues" evidence="1">
    <location>
        <begin position="161"/>
        <end position="170"/>
    </location>
</feature>
<dbReference type="Gene3D" id="1.10.472.30">
    <property type="entry name" value="Transcription elongation factor S-II, central domain"/>
    <property type="match status" value="1"/>
</dbReference>
<feature type="region of interest" description="Disordered" evidence="1">
    <location>
        <begin position="161"/>
        <end position="199"/>
    </location>
</feature>
<dbReference type="CDD" id="cd21538">
    <property type="entry name" value="SPOC_TFIIS"/>
    <property type="match status" value="1"/>
</dbReference>
<feature type="domain" description="Spen paralogue and orthologue SPOC C-terminal" evidence="3">
    <location>
        <begin position="202"/>
        <end position="323"/>
    </location>
</feature>
<feature type="compositionally biased region" description="Basic and acidic residues" evidence="1">
    <location>
        <begin position="97"/>
        <end position="119"/>
    </location>
</feature>
<gene>
    <name evidence="4" type="ORF">BIW11_12395</name>
</gene>
<feature type="region of interest" description="Disordered" evidence="1">
    <location>
        <begin position="97"/>
        <end position="133"/>
    </location>
</feature>
<dbReference type="OrthoDB" id="1884872at2759"/>
<evidence type="ECO:0000313" key="5">
    <source>
        <dbReference type="Proteomes" id="UP000192247"/>
    </source>
</evidence>
<dbReference type="Pfam" id="PF07500">
    <property type="entry name" value="TFIIS_M"/>
    <property type="match status" value="1"/>
</dbReference>
<evidence type="ECO:0000256" key="1">
    <source>
        <dbReference type="SAM" id="MobiDB-lite"/>
    </source>
</evidence>
<dbReference type="InterPro" id="IPR012921">
    <property type="entry name" value="SPOC_C"/>
</dbReference>
<evidence type="ECO:0000259" key="3">
    <source>
        <dbReference type="Pfam" id="PF07744"/>
    </source>
</evidence>
<keyword evidence="5" id="KW-1185">Reference proteome</keyword>
<dbReference type="PANTHER" id="PTHR11477">
    <property type="entry name" value="TRANSCRIPTION FACTOR S-II ZINC FINGER DOMAIN-CONTAINING PROTEIN"/>
    <property type="match status" value="1"/>
</dbReference>
<dbReference type="STRING" id="418985.A0A1V9X774"/>
<dbReference type="InterPro" id="IPR003618">
    <property type="entry name" value="TFIIS_cen_dom"/>
</dbReference>
<dbReference type="EMBL" id="MNPL01021807">
    <property type="protein sequence ID" value="OQR69221.1"/>
    <property type="molecule type" value="Genomic_DNA"/>
</dbReference>
<dbReference type="Proteomes" id="UP000192247">
    <property type="component" value="Unassembled WGS sequence"/>
</dbReference>
<dbReference type="PANTHER" id="PTHR11477:SF51">
    <property type="entry name" value="PROTEIN PARTNER OF SNF, ISOFORM B"/>
    <property type="match status" value="1"/>
</dbReference>
<reference evidence="4 5" key="1">
    <citation type="journal article" date="2017" name="Gigascience">
        <title>Draft genome of the honey bee ectoparasitic mite, Tropilaelaps mercedesae, is shaped by the parasitic life history.</title>
        <authorList>
            <person name="Dong X."/>
            <person name="Armstrong S.D."/>
            <person name="Xia D."/>
            <person name="Makepeace B.L."/>
            <person name="Darby A.C."/>
            <person name="Kadowaki T."/>
        </authorList>
    </citation>
    <scope>NUCLEOTIDE SEQUENCE [LARGE SCALE GENOMIC DNA]</scope>
    <source>
        <strain evidence="4">Wuxi-XJTLU</strain>
    </source>
</reference>
<name>A0A1V9X774_9ACAR</name>
<dbReference type="InterPro" id="IPR036575">
    <property type="entry name" value="TFIIS_cen_dom_sf"/>
</dbReference>
<organism evidence="4 5">
    <name type="scientific">Tropilaelaps mercedesae</name>
    <dbReference type="NCBI Taxonomy" id="418985"/>
    <lineage>
        <taxon>Eukaryota</taxon>
        <taxon>Metazoa</taxon>
        <taxon>Ecdysozoa</taxon>
        <taxon>Arthropoda</taxon>
        <taxon>Chelicerata</taxon>
        <taxon>Arachnida</taxon>
        <taxon>Acari</taxon>
        <taxon>Parasitiformes</taxon>
        <taxon>Mesostigmata</taxon>
        <taxon>Gamasina</taxon>
        <taxon>Dermanyssoidea</taxon>
        <taxon>Laelapidae</taxon>
        <taxon>Tropilaelaps</taxon>
    </lineage>
</organism>
<dbReference type="SUPFAM" id="SSF46942">
    <property type="entry name" value="Elongation factor TFIIS domain 2"/>
    <property type="match status" value="1"/>
</dbReference>
<dbReference type="AlphaFoldDB" id="A0A1V9X774"/>
<comment type="caution">
    <text evidence="4">The sequence shown here is derived from an EMBL/GenBank/DDBJ whole genome shotgun (WGS) entry which is preliminary data.</text>
</comment>
<dbReference type="Pfam" id="PF07744">
    <property type="entry name" value="SPOC"/>
    <property type="match status" value="1"/>
</dbReference>
<dbReference type="InParanoid" id="A0A1V9X774"/>
<accession>A0A1V9X774</accession>
<evidence type="ECO:0000313" key="4">
    <source>
        <dbReference type="EMBL" id="OQR69221.1"/>
    </source>
</evidence>
<sequence length="355" mass="39528">MKDPKNELWRRVVNGEIEPTQLVKMGPDELSTEMARWRERESQHSLELYKKEAAINITDKDALQLLADAAPLVECRRARFEKKDLGSKIVKGLDGGESDKGVAHSTKAAEEKIKQRELSNLDSGGIPGKEDKMDLRKLDRAQRIIDRVTALERSTSAAWSISPCAPTTSQDAEHDNSNDNNDDNSGVVDTPLELPLSPNAPEISPPLWAGFLRMDPAHFPAIVTHAAGPANTDFQTGLPSSLIICGNIQPAGVNDYLTRLKHANKDIIVIRVRTNSDSAKHRKDLLEIIRMLKARSRLGVVQEMKQTRVKDLYMLPLNPSELPPKWFPYKDELDICSEASLLGLVICHKKGQPSR</sequence>
<dbReference type="GO" id="GO:0006351">
    <property type="term" value="P:DNA-templated transcription"/>
    <property type="evidence" value="ECO:0007669"/>
    <property type="project" value="InterPro"/>
</dbReference>
<dbReference type="GO" id="GO:0005634">
    <property type="term" value="C:nucleus"/>
    <property type="evidence" value="ECO:0007669"/>
    <property type="project" value="TreeGrafter"/>
</dbReference>
<evidence type="ECO:0000259" key="2">
    <source>
        <dbReference type="Pfam" id="PF07500"/>
    </source>
</evidence>
<feature type="domain" description="TFIIS central" evidence="2">
    <location>
        <begin position="1"/>
        <end position="47"/>
    </location>
</feature>
<protein>
    <submittedName>
        <fullName evidence="4">PHD finger protein 3-like</fullName>
    </submittedName>
</protein>
<proteinExistence type="predicted"/>